<dbReference type="OrthoDB" id="3054036at2759"/>
<organism evidence="2 3">
    <name type="scientific">Pleurotus eryngii</name>
    <name type="common">Boletus of the steppes</name>
    <dbReference type="NCBI Taxonomy" id="5323"/>
    <lineage>
        <taxon>Eukaryota</taxon>
        <taxon>Fungi</taxon>
        <taxon>Dikarya</taxon>
        <taxon>Basidiomycota</taxon>
        <taxon>Agaricomycotina</taxon>
        <taxon>Agaricomycetes</taxon>
        <taxon>Agaricomycetidae</taxon>
        <taxon>Agaricales</taxon>
        <taxon>Pleurotineae</taxon>
        <taxon>Pleurotaceae</taxon>
        <taxon>Pleurotus</taxon>
    </lineage>
</organism>
<evidence type="ECO:0000313" key="2">
    <source>
        <dbReference type="EMBL" id="KAF9495378.1"/>
    </source>
</evidence>
<feature type="coiled-coil region" evidence="1">
    <location>
        <begin position="47"/>
        <end position="74"/>
    </location>
</feature>
<proteinExistence type="predicted"/>
<name>A0A9P5ZW44_PLEER</name>
<sequence length="194" mass="22403">MAPQEKVTTDQKTYLMNLMDSYLETKKNGGFAKFWAMAYQEWFKLWLEQEDTSIKDESEQKEALTQAIKKRQQTWFRNHTVQKPKPIQVTAPKVQKAKCSPQLLEAYSNQYYNTQVAMNVAAILEKGDVLQGKHLAVIREQVEAAFNKETPKFQEDFAAIHAKILKDHAIARKKAKEEANLITPMSYEAYIVSL</sequence>
<evidence type="ECO:0000313" key="3">
    <source>
        <dbReference type="Proteomes" id="UP000807025"/>
    </source>
</evidence>
<keyword evidence="3" id="KW-1185">Reference proteome</keyword>
<gene>
    <name evidence="2" type="ORF">BDN71DRAFT_1506730</name>
</gene>
<keyword evidence="1" id="KW-0175">Coiled coil</keyword>
<dbReference type="EMBL" id="MU154562">
    <property type="protein sequence ID" value="KAF9495378.1"/>
    <property type="molecule type" value="Genomic_DNA"/>
</dbReference>
<evidence type="ECO:0000256" key="1">
    <source>
        <dbReference type="SAM" id="Coils"/>
    </source>
</evidence>
<accession>A0A9P5ZW44</accession>
<protein>
    <submittedName>
        <fullName evidence="2">Uncharacterized protein</fullName>
    </submittedName>
</protein>
<dbReference type="Proteomes" id="UP000807025">
    <property type="component" value="Unassembled WGS sequence"/>
</dbReference>
<reference evidence="2" key="1">
    <citation type="submission" date="2020-11" db="EMBL/GenBank/DDBJ databases">
        <authorList>
            <consortium name="DOE Joint Genome Institute"/>
            <person name="Ahrendt S."/>
            <person name="Riley R."/>
            <person name="Andreopoulos W."/>
            <person name="Labutti K."/>
            <person name="Pangilinan J."/>
            <person name="Ruiz-Duenas F.J."/>
            <person name="Barrasa J.M."/>
            <person name="Sanchez-Garcia M."/>
            <person name="Camarero S."/>
            <person name="Miyauchi S."/>
            <person name="Serrano A."/>
            <person name="Linde D."/>
            <person name="Babiker R."/>
            <person name="Drula E."/>
            <person name="Ayuso-Fernandez I."/>
            <person name="Pacheco R."/>
            <person name="Padilla G."/>
            <person name="Ferreira P."/>
            <person name="Barriuso J."/>
            <person name="Kellner H."/>
            <person name="Castanera R."/>
            <person name="Alfaro M."/>
            <person name="Ramirez L."/>
            <person name="Pisabarro A.G."/>
            <person name="Kuo A."/>
            <person name="Tritt A."/>
            <person name="Lipzen A."/>
            <person name="He G."/>
            <person name="Yan M."/>
            <person name="Ng V."/>
            <person name="Cullen D."/>
            <person name="Martin F."/>
            <person name="Rosso M.-N."/>
            <person name="Henrissat B."/>
            <person name="Hibbett D."/>
            <person name="Martinez A.T."/>
            <person name="Grigoriev I.V."/>
        </authorList>
    </citation>
    <scope>NUCLEOTIDE SEQUENCE</scope>
    <source>
        <strain evidence="2">ATCC 90797</strain>
    </source>
</reference>
<comment type="caution">
    <text evidence="2">The sequence shown here is derived from an EMBL/GenBank/DDBJ whole genome shotgun (WGS) entry which is preliminary data.</text>
</comment>
<dbReference type="AlphaFoldDB" id="A0A9P5ZW44"/>